<comment type="subcellular location">
    <subcellularLocation>
        <location evidence="1">Membrane</location>
        <topology evidence="1">Multi-pass membrane protein</topology>
    </subcellularLocation>
</comment>
<name>J9E162_9PROT</name>
<evidence type="ECO:0000259" key="8">
    <source>
        <dbReference type="Pfam" id="PF01694"/>
    </source>
</evidence>
<evidence type="ECO:0000256" key="5">
    <source>
        <dbReference type="ARBA" id="ARBA00022989"/>
    </source>
</evidence>
<feature type="transmembrane region" description="Helical" evidence="7">
    <location>
        <begin position="199"/>
        <end position="217"/>
    </location>
</feature>
<dbReference type="PANTHER" id="PTHR43066">
    <property type="entry name" value="RHOMBOID-RELATED PROTEIN"/>
    <property type="match status" value="1"/>
</dbReference>
<dbReference type="InterPro" id="IPR035952">
    <property type="entry name" value="Rhomboid-like_sf"/>
</dbReference>
<keyword evidence="4 7" id="KW-0812">Transmembrane</keyword>
<protein>
    <recommendedName>
        <fullName evidence="8">Peptidase S54 rhomboid domain-containing protein</fullName>
    </recommendedName>
</protein>
<dbReference type="Pfam" id="PF01694">
    <property type="entry name" value="Rhomboid"/>
    <property type="match status" value="1"/>
</dbReference>
<evidence type="ECO:0000256" key="4">
    <source>
        <dbReference type="ARBA" id="ARBA00022692"/>
    </source>
</evidence>
<evidence type="ECO:0000256" key="3">
    <source>
        <dbReference type="ARBA" id="ARBA00022519"/>
    </source>
</evidence>
<evidence type="ECO:0000256" key="2">
    <source>
        <dbReference type="ARBA" id="ARBA00022475"/>
    </source>
</evidence>
<gene>
    <name evidence="9" type="ORF">IMCC14465_14450</name>
</gene>
<keyword evidence="3" id="KW-0997">Cell inner membrane</keyword>
<evidence type="ECO:0000313" key="10">
    <source>
        <dbReference type="Proteomes" id="UP000004836"/>
    </source>
</evidence>
<dbReference type="GO" id="GO:0016020">
    <property type="term" value="C:membrane"/>
    <property type="evidence" value="ECO:0007669"/>
    <property type="project" value="UniProtKB-SubCell"/>
</dbReference>
<dbReference type="Proteomes" id="UP000004836">
    <property type="component" value="Unassembled WGS sequence"/>
</dbReference>
<evidence type="ECO:0000313" key="9">
    <source>
        <dbReference type="EMBL" id="EJW21649.1"/>
    </source>
</evidence>
<feature type="transmembrane region" description="Helical" evidence="7">
    <location>
        <begin position="62"/>
        <end position="86"/>
    </location>
</feature>
<keyword evidence="10" id="KW-1185">Reference proteome</keyword>
<reference evidence="9 10" key="1">
    <citation type="journal article" date="2012" name="J. Bacteriol.">
        <title>Genome Sequence of Strain IMCC14465, Isolated from the East Sea, Belonging to the PS1 Clade of Alphaproteobacteria.</title>
        <authorList>
            <person name="Yang S.J."/>
            <person name="Kang I."/>
            <person name="Cho J.C."/>
        </authorList>
    </citation>
    <scope>NUCLEOTIDE SEQUENCE [LARGE SCALE GENOMIC DNA]</scope>
    <source>
        <strain evidence="9 10">IMCC14465</strain>
    </source>
</reference>
<feature type="domain" description="Peptidase S54 rhomboid" evidence="8">
    <location>
        <begin position="57"/>
        <end position="214"/>
    </location>
</feature>
<feature type="transmembrane region" description="Helical" evidence="7">
    <location>
        <begin position="98"/>
        <end position="117"/>
    </location>
</feature>
<evidence type="ECO:0000256" key="1">
    <source>
        <dbReference type="ARBA" id="ARBA00004141"/>
    </source>
</evidence>
<dbReference type="SUPFAM" id="SSF144091">
    <property type="entry name" value="Rhomboid-like"/>
    <property type="match status" value="1"/>
</dbReference>
<evidence type="ECO:0000256" key="7">
    <source>
        <dbReference type="SAM" id="Phobius"/>
    </source>
</evidence>
<dbReference type="InterPro" id="IPR022764">
    <property type="entry name" value="Peptidase_S54_rhomboid_dom"/>
</dbReference>
<dbReference type="GO" id="GO:0004252">
    <property type="term" value="F:serine-type endopeptidase activity"/>
    <property type="evidence" value="ECO:0007669"/>
    <property type="project" value="InterPro"/>
</dbReference>
<dbReference type="AlphaFoldDB" id="J9E162"/>
<dbReference type="OrthoDB" id="9797190at2"/>
<keyword evidence="5 7" id="KW-1133">Transmembrane helix</keyword>
<organism evidence="9 10">
    <name type="scientific">alpha proteobacterium IMCC14465</name>
    <dbReference type="NCBI Taxonomy" id="1220535"/>
    <lineage>
        <taxon>Bacteria</taxon>
        <taxon>Pseudomonadati</taxon>
        <taxon>Pseudomonadota</taxon>
        <taxon>Alphaproteobacteria</taxon>
        <taxon>PS1 clade</taxon>
    </lineage>
</organism>
<dbReference type="eggNOG" id="COG0705">
    <property type="taxonomic scope" value="Bacteria"/>
</dbReference>
<keyword evidence="6 7" id="KW-0472">Membrane</keyword>
<dbReference type="PATRIC" id="fig|1220535.3.peg.1438"/>
<evidence type="ECO:0000256" key="6">
    <source>
        <dbReference type="ARBA" id="ARBA00023136"/>
    </source>
</evidence>
<feature type="transmembrane region" description="Helical" evidence="7">
    <location>
        <begin position="123"/>
        <end position="144"/>
    </location>
</feature>
<sequence length="248" mass="26707">MKISENEPILKAPSIILFLIGLMVAIHIAFTQILPPATGVSLFLNLAFIPADFAQAQKLWTLLSYAFLHGSWEHLLMNMVWLLAFGSAVARRMESAKIYLVFFLLCCVIAIMVQYSFDPDSPIPVIGASGGVAAMLGGAARFAFSGDIFANSNRRSRLLPLKKVFSNGTALIFVGLWVALNLIFGLISVSPSGASISVAWQAHLGGFFAGLFLIGWFESPPLSPSGGPGNVAYGDWIGARDNNDNQIK</sequence>
<accession>J9E162</accession>
<keyword evidence="2" id="KW-1003">Cell membrane</keyword>
<dbReference type="Gene3D" id="1.20.1540.10">
    <property type="entry name" value="Rhomboid-like"/>
    <property type="match status" value="1"/>
</dbReference>
<feature type="transmembrane region" description="Helical" evidence="7">
    <location>
        <begin position="12"/>
        <end position="34"/>
    </location>
</feature>
<feature type="transmembrane region" description="Helical" evidence="7">
    <location>
        <begin position="164"/>
        <end position="187"/>
    </location>
</feature>
<comment type="caution">
    <text evidence="9">The sequence shown here is derived from an EMBL/GenBank/DDBJ whole genome shotgun (WGS) entry which is preliminary data.</text>
</comment>
<dbReference type="PANTHER" id="PTHR43066:SF26">
    <property type="entry name" value="RHOMBOID PROTEASE GLPG"/>
    <property type="match status" value="1"/>
</dbReference>
<proteinExistence type="predicted"/>
<dbReference type="EMBL" id="ALYF01000003">
    <property type="protein sequence ID" value="EJW21649.1"/>
    <property type="molecule type" value="Genomic_DNA"/>
</dbReference>
<dbReference type="STRING" id="1220535.IMCC14465_14450"/>